<dbReference type="AlphaFoldDB" id="A0A6P8YJC3"/>
<dbReference type="Pfam" id="PF13855">
    <property type="entry name" value="LRR_8"/>
    <property type="match status" value="3"/>
</dbReference>
<dbReference type="InterPro" id="IPR003591">
    <property type="entry name" value="Leu-rich_rpt_typical-subtyp"/>
</dbReference>
<protein>
    <submittedName>
        <fullName evidence="6">Leucine-rich repeat-containing protein 40-like</fullName>
    </submittedName>
</protein>
<evidence type="ECO:0000256" key="3">
    <source>
        <dbReference type="SAM" id="MobiDB-lite"/>
    </source>
</evidence>
<evidence type="ECO:0000313" key="5">
    <source>
        <dbReference type="Proteomes" id="UP000515158"/>
    </source>
</evidence>
<evidence type="ECO:0000256" key="2">
    <source>
        <dbReference type="ARBA" id="ARBA00022737"/>
    </source>
</evidence>
<gene>
    <name evidence="6" type="primary">LOC117644518</name>
</gene>
<dbReference type="PROSITE" id="PS51450">
    <property type="entry name" value="LRR"/>
    <property type="match status" value="9"/>
</dbReference>
<dbReference type="Proteomes" id="UP000515158">
    <property type="component" value="Unplaced"/>
</dbReference>
<dbReference type="FunFam" id="3.80.10.10:FF:000193">
    <property type="entry name" value="Leucine-rich repeat-containing protein 40"/>
    <property type="match status" value="1"/>
</dbReference>
<dbReference type="FunCoup" id="A0A6P8YJC3">
    <property type="interactions" value="979"/>
</dbReference>
<keyword evidence="1" id="KW-0433">Leucine-rich repeat</keyword>
<dbReference type="PRINTS" id="PR00019">
    <property type="entry name" value="LEURICHRPT"/>
</dbReference>
<dbReference type="KEGG" id="tpal:117644518"/>
<dbReference type="GO" id="GO:0005737">
    <property type="term" value="C:cytoplasm"/>
    <property type="evidence" value="ECO:0007669"/>
    <property type="project" value="TreeGrafter"/>
</dbReference>
<dbReference type="InterPro" id="IPR050216">
    <property type="entry name" value="LRR_domain-containing"/>
</dbReference>
<feature type="region of interest" description="Disordered" evidence="3">
    <location>
        <begin position="405"/>
        <end position="428"/>
    </location>
</feature>
<feature type="region of interest" description="Disordered" evidence="3">
    <location>
        <begin position="1"/>
        <end position="37"/>
    </location>
</feature>
<dbReference type="SUPFAM" id="SSF52075">
    <property type="entry name" value="Outer arm dynein light chain 1"/>
    <property type="match status" value="1"/>
</dbReference>
<dbReference type="SMART" id="SM00364">
    <property type="entry name" value="LRR_BAC"/>
    <property type="match status" value="9"/>
</dbReference>
<organism evidence="6">
    <name type="scientific">Thrips palmi</name>
    <name type="common">Melon thrips</name>
    <dbReference type="NCBI Taxonomy" id="161013"/>
    <lineage>
        <taxon>Eukaryota</taxon>
        <taxon>Metazoa</taxon>
        <taxon>Ecdysozoa</taxon>
        <taxon>Arthropoda</taxon>
        <taxon>Hexapoda</taxon>
        <taxon>Insecta</taxon>
        <taxon>Pterygota</taxon>
        <taxon>Neoptera</taxon>
        <taxon>Paraneoptera</taxon>
        <taxon>Thysanoptera</taxon>
        <taxon>Terebrantia</taxon>
        <taxon>Thripoidea</taxon>
        <taxon>Thripidae</taxon>
        <taxon>Thrips</taxon>
    </lineage>
</organism>
<dbReference type="RefSeq" id="XP_034239943.1">
    <property type="nucleotide sequence ID" value="XM_034384052.1"/>
</dbReference>
<dbReference type="FunFam" id="3.80.10.10:FF:000116">
    <property type="entry name" value="Leucine-rich repeat-containing protein 40"/>
    <property type="match status" value="1"/>
</dbReference>
<dbReference type="SUPFAM" id="SSF52058">
    <property type="entry name" value="L domain-like"/>
    <property type="match status" value="1"/>
</dbReference>
<sequence>MSKASKTCPRPRSGIPKLRPSISSEQKRRSAPPDGFVNNLDAVFRQQNDDDKYLTKRVILHARKTGQLNLAGKGLATVPARVWALEEAEEEIKRIDQTFLKSELDEHTEDEEADVRWWEKKALALLDLSCNHIAIIPADIKKLEFLTTLDLHDNNIGVLPEEIGSLGRLEKLDLSHNKLKKLPKSFYDLGELRVLSLAHNKIDELSEDLGNLYRLESIDISHNELSSIPLGIGFLTALLKLDASHNHLTEVPPELSGLMGLTQLILSHNELGSVPPLGELRKLQLLHLQDNRLETMPDVATCSCLRELSLSANQISEIYGEMLHHLGHLRVLNLRENKIELIPEEMTHMQGLVRLDLANNNIEDVPSCIGFLPQLQILALEGNPLKKIRQDMLHCGSARLLRMLRGQSDPNQQSPRAKVNLPRQEKSALPDKYRMRGSRALSLGMQGLKEVPEALFDDAAEAEVESVDLCKNLLTAVPPKLTVLAGTLTELNLSDNRLAAIPDGVLGACKKLHYIDLQQNALSALPADLADLTHLREINIAYNKFTELPKVLEGMPGLEIVNARDNKVTVVDALLLATLPRLAVLDLTNNDINQVPPELGLLSGLRALSLEGNTFRIPRHEVLAKGTACVLGYLRDRIPAEELAALRARLAAAAGTASGTAPGMLVDPPRQNSYTSHIVF</sequence>
<dbReference type="PANTHER" id="PTHR48051">
    <property type="match status" value="1"/>
</dbReference>
<keyword evidence="2" id="KW-0677">Repeat</keyword>
<evidence type="ECO:0000313" key="6">
    <source>
        <dbReference type="RefSeq" id="XP_034239943.1"/>
    </source>
</evidence>
<dbReference type="Gene3D" id="3.80.10.10">
    <property type="entry name" value="Ribonuclease Inhibitor"/>
    <property type="match status" value="3"/>
</dbReference>
<dbReference type="GeneID" id="117644518"/>
<evidence type="ECO:0000259" key="4">
    <source>
        <dbReference type="Pfam" id="PF23598"/>
    </source>
</evidence>
<reference evidence="6" key="1">
    <citation type="submission" date="2025-08" db="UniProtKB">
        <authorList>
            <consortium name="RefSeq"/>
        </authorList>
    </citation>
    <scope>IDENTIFICATION</scope>
    <source>
        <tissue evidence="6">Total insect</tissue>
    </source>
</reference>
<dbReference type="SMART" id="SM00369">
    <property type="entry name" value="LRR_TYP"/>
    <property type="match status" value="14"/>
</dbReference>
<dbReference type="InterPro" id="IPR055414">
    <property type="entry name" value="LRR_R13L4/SHOC2-like"/>
</dbReference>
<dbReference type="InterPro" id="IPR032675">
    <property type="entry name" value="LRR_dom_sf"/>
</dbReference>
<proteinExistence type="predicted"/>
<dbReference type="PANTHER" id="PTHR48051:SF54">
    <property type="entry name" value="LEUCINE-RICH REPEAT-CONTAINING PROTEIN"/>
    <property type="match status" value="1"/>
</dbReference>
<dbReference type="InParanoid" id="A0A6P8YJC3"/>
<accession>A0A6P8YJC3</accession>
<feature type="domain" description="Disease resistance R13L4/SHOC-2-like LRR" evidence="4">
    <location>
        <begin position="293"/>
        <end position="382"/>
    </location>
</feature>
<dbReference type="OrthoDB" id="660555at2759"/>
<dbReference type="InterPro" id="IPR001611">
    <property type="entry name" value="Leu-rich_rpt"/>
</dbReference>
<evidence type="ECO:0000256" key="1">
    <source>
        <dbReference type="ARBA" id="ARBA00022614"/>
    </source>
</evidence>
<dbReference type="Pfam" id="PF23598">
    <property type="entry name" value="LRR_14"/>
    <property type="match status" value="1"/>
</dbReference>
<name>A0A6P8YJC3_THRPL</name>
<keyword evidence="5" id="KW-1185">Reference proteome</keyword>